<reference evidence="1 2" key="1">
    <citation type="submission" date="2023-09" db="EMBL/GenBank/DDBJ databases">
        <authorList>
            <person name="Rey-Velasco X."/>
        </authorList>
    </citation>
    <scope>NUCLEOTIDE SEQUENCE [LARGE SCALE GENOMIC DNA]</scope>
    <source>
        <strain evidence="1 2">W332</strain>
    </source>
</reference>
<keyword evidence="2" id="KW-1185">Reference proteome</keyword>
<dbReference type="RefSeq" id="WP_311426348.1">
    <property type="nucleotide sequence ID" value="NZ_JAVRIA010000001.1"/>
</dbReference>
<proteinExistence type="predicted"/>
<dbReference type="EMBL" id="JAVRIA010000001">
    <property type="protein sequence ID" value="MDT0557585.1"/>
    <property type="molecule type" value="Genomic_DNA"/>
</dbReference>
<evidence type="ECO:0000313" key="2">
    <source>
        <dbReference type="Proteomes" id="UP001259492"/>
    </source>
</evidence>
<evidence type="ECO:0000313" key="1">
    <source>
        <dbReference type="EMBL" id="MDT0557585.1"/>
    </source>
</evidence>
<protein>
    <submittedName>
        <fullName evidence="1">DUF2007 domain-containing protein</fullName>
    </submittedName>
</protein>
<sequence>MESQGYIKIYSGNFIIAQRIREELEKQGISPIIKDDSESARLAGFGTFSQGLQDLFIHQDELEKSRSIVEAIKGEMETNN</sequence>
<gene>
    <name evidence="1" type="ORF">RM697_02925</name>
</gene>
<dbReference type="Proteomes" id="UP001259492">
    <property type="component" value="Unassembled WGS sequence"/>
</dbReference>
<organism evidence="1 2">
    <name type="scientific">Microcosmobacter mediterraneus</name>
    <dbReference type="NCBI Taxonomy" id="3075607"/>
    <lineage>
        <taxon>Bacteria</taxon>
        <taxon>Pseudomonadati</taxon>
        <taxon>Bacteroidota</taxon>
        <taxon>Flavobacteriia</taxon>
        <taxon>Flavobacteriales</taxon>
        <taxon>Flavobacteriaceae</taxon>
        <taxon>Microcosmobacter</taxon>
    </lineage>
</organism>
<comment type="caution">
    <text evidence="1">The sequence shown here is derived from an EMBL/GenBank/DDBJ whole genome shotgun (WGS) entry which is preliminary data.</text>
</comment>
<accession>A0ABU2YHE5</accession>
<name>A0ABU2YHE5_9FLAO</name>